<comment type="similarity">
    <text evidence="1">Belongs to the carbon-nitrogen hydrolase superfamily. Nitrilase family.</text>
</comment>
<dbReference type="PANTHER" id="PTHR46044:SF1">
    <property type="entry name" value="CN HYDROLASE DOMAIN-CONTAINING PROTEIN"/>
    <property type="match status" value="1"/>
</dbReference>
<dbReference type="OrthoDB" id="9811121at2"/>
<dbReference type="RefSeq" id="WP_002695609.1">
    <property type="nucleotide sequence ID" value="NZ_AAWS01000008.1"/>
</dbReference>
<dbReference type="AlphaFoldDB" id="A1ZHQ2"/>
<proteinExistence type="inferred from homology"/>
<reference evidence="3 4" key="1">
    <citation type="submission" date="2007-01" db="EMBL/GenBank/DDBJ databases">
        <authorList>
            <person name="Haygood M."/>
            <person name="Podell S."/>
            <person name="Anderson C."/>
            <person name="Hopkinson B."/>
            <person name="Roe K."/>
            <person name="Barbeau K."/>
            <person name="Gaasterland T."/>
            <person name="Ferriera S."/>
            <person name="Johnson J."/>
            <person name="Kravitz S."/>
            <person name="Beeson K."/>
            <person name="Sutton G."/>
            <person name="Rogers Y.-H."/>
            <person name="Friedman R."/>
            <person name="Frazier M."/>
            <person name="Venter J.C."/>
        </authorList>
    </citation>
    <scope>NUCLEOTIDE SEQUENCE [LARGE SCALE GENOMIC DNA]</scope>
    <source>
        <strain evidence="3 4">ATCC 23134</strain>
    </source>
</reference>
<dbReference type="PROSITE" id="PS00921">
    <property type="entry name" value="NITRIL_CHT_2"/>
    <property type="match status" value="1"/>
</dbReference>
<gene>
    <name evidence="3" type="ORF">M23134_05392</name>
</gene>
<evidence type="ECO:0000259" key="2">
    <source>
        <dbReference type="PROSITE" id="PS50263"/>
    </source>
</evidence>
<comment type="caution">
    <text evidence="3">The sequence shown here is derived from an EMBL/GenBank/DDBJ whole genome shotgun (WGS) entry which is preliminary data.</text>
</comment>
<dbReference type="InterPro" id="IPR000132">
    <property type="entry name" value="Nitrilase/CN_hydratase_CS"/>
</dbReference>
<keyword evidence="3" id="KW-0378">Hydrolase</keyword>
<dbReference type="InterPro" id="IPR003010">
    <property type="entry name" value="C-N_Hydrolase"/>
</dbReference>
<evidence type="ECO:0000313" key="4">
    <source>
        <dbReference type="Proteomes" id="UP000004095"/>
    </source>
</evidence>
<name>A1ZHQ2_MICM2</name>
<dbReference type="Proteomes" id="UP000004095">
    <property type="component" value="Unassembled WGS sequence"/>
</dbReference>
<organism evidence="3 4">
    <name type="scientific">Microscilla marina ATCC 23134</name>
    <dbReference type="NCBI Taxonomy" id="313606"/>
    <lineage>
        <taxon>Bacteria</taxon>
        <taxon>Pseudomonadati</taxon>
        <taxon>Bacteroidota</taxon>
        <taxon>Cytophagia</taxon>
        <taxon>Cytophagales</taxon>
        <taxon>Microscillaceae</taxon>
        <taxon>Microscilla</taxon>
    </lineage>
</organism>
<evidence type="ECO:0000256" key="1">
    <source>
        <dbReference type="ARBA" id="ARBA00008129"/>
    </source>
</evidence>
<evidence type="ECO:0000313" key="3">
    <source>
        <dbReference type="EMBL" id="EAY30059.1"/>
    </source>
</evidence>
<dbReference type="eggNOG" id="COG0388">
    <property type="taxonomic scope" value="Bacteria"/>
</dbReference>
<dbReference type="InterPro" id="IPR044149">
    <property type="entry name" value="Nitrilases_CHs"/>
</dbReference>
<keyword evidence="4" id="KW-1185">Reference proteome</keyword>
<feature type="domain" description="CN hydrolase" evidence="2">
    <location>
        <begin position="3"/>
        <end position="278"/>
    </location>
</feature>
<protein>
    <submittedName>
        <fullName evidence="3">Nitrilase, arylacetone-specific</fullName>
        <ecNumber evidence="3">3.5.5.1</ecNumber>
    </submittedName>
</protein>
<accession>A1ZHQ2</accession>
<sequence length="311" mass="34937">MKIKVGIIQHSSVHQNLAASVEKLTTLLEQAARQDLQMVVVGEGWLSGYPVWFDYVPEAALWDHLPTKKLYARFRENSVLIDGAEMEHICALAKKHQLVLSLGMNERVEKGLGVGSVYNSLVLIDANGAIVNHHRKLVPTFTEKLVHAHGDAAGLKAEDTKVGKVGGLICWEHWMPLNRQALHNDAEQIHVAMWPNVHEMHQVASRQYAFEGRCFVLAAGQMLKAKDLPEELTLPENLAANPEQYILRGGSCIIAPDGRYIVPPVFDKEEIVTAEIDLQEMYYEKMTLDTSGHYYRPDIFSFSVNKKRSGF</sequence>
<dbReference type="PROSITE" id="PS50263">
    <property type="entry name" value="CN_HYDROLASE"/>
    <property type="match status" value="1"/>
</dbReference>
<dbReference type="SUPFAM" id="SSF56317">
    <property type="entry name" value="Carbon-nitrogen hydrolase"/>
    <property type="match status" value="1"/>
</dbReference>
<dbReference type="InterPro" id="IPR036526">
    <property type="entry name" value="C-N_Hydrolase_sf"/>
</dbReference>
<dbReference type="CDD" id="cd07564">
    <property type="entry name" value="nitrilases_CHs"/>
    <property type="match status" value="1"/>
</dbReference>
<dbReference type="Gene3D" id="3.60.110.10">
    <property type="entry name" value="Carbon-nitrogen hydrolase"/>
    <property type="match status" value="1"/>
</dbReference>
<dbReference type="EMBL" id="AAWS01000008">
    <property type="protein sequence ID" value="EAY30059.1"/>
    <property type="molecule type" value="Genomic_DNA"/>
</dbReference>
<dbReference type="Pfam" id="PF00795">
    <property type="entry name" value="CN_hydrolase"/>
    <property type="match status" value="1"/>
</dbReference>
<dbReference type="EC" id="3.5.5.1" evidence="3"/>
<dbReference type="PANTHER" id="PTHR46044">
    <property type="entry name" value="NITRILASE"/>
    <property type="match status" value="1"/>
</dbReference>
<dbReference type="GO" id="GO:0000257">
    <property type="term" value="F:nitrilase activity"/>
    <property type="evidence" value="ECO:0007669"/>
    <property type="project" value="UniProtKB-EC"/>
</dbReference>